<dbReference type="PROSITE" id="PS51163">
    <property type="entry name" value="YRDC"/>
    <property type="match status" value="1"/>
</dbReference>
<keyword evidence="8" id="KW-0963">Cytoplasm</keyword>
<evidence type="ECO:0000256" key="12">
    <source>
        <dbReference type="ARBA" id="ARBA00023136"/>
    </source>
</evidence>
<dbReference type="GO" id="GO:0003725">
    <property type="term" value="F:double-stranded RNA binding"/>
    <property type="evidence" value="ECO:0007669"/>
    <property type="project" value="InterPro"/>
</dbReference>
<evidence type="ECO:0000256" key="6">
    <source>
        <dbReference type="ARBA" id="ARBA00015492"/>
    </source>
</evidence>
<proteinExistence type="inferred from homology"/>
<dbReference type="EMBL" id="CAJHNH020001589">
    <property type="protein sequence ID" value="CAG5123687.1"/>
    <property type="molecule type" value="Genomic_DNA"/>
</dbReference>
<organism evidence="17 18">
    <name type="scientific">Candidula unifasciata</name>
    <dbReference type="NCBI Taxonomy" id="100452"/>
    <lineage>
        <taxon>Eukaryota</taxon>
        <taxon>Metazoa</taxon>
        <taxon>Spiralia</taxon>
        <taxon>Lophotrochozoa</taxon>
        <taxon>Mollusca</taxon>
        <taxon>Gastropoda</taxon>
        <taxon>Heterobranchia</taxon>
        <taxon>Euthyneura</taxon>
        <taxon>Panpulmonata</taxon>
        <taxon>Eupulmonata</taxon>
        <taxon>Stylommatophora</taxon>
        <taxon>Helicina</taxon>
        <taxon>Helicoidea</taxon>
        <taxon>Geomitridae</taxon>
        <taxon>Candidula</taxon>
    </lineage>
</organism>
<gene>
    <name evidence="17" type="ORF">CUNI_LOCUS9245</name>
</gene>
<comment type="subcellular location">
    <subcellularLocation>
        <location evidence="2">Cell membrane</location>
        <topology evidence="2">Peripheral membrane protein</topology>
    </subcellularLocation>
    <subcellularLocation>
        <location evidence="3">Cytoplasm</location>
    </subcellularLocation>
    <subcellularLocation>
        <location evidence="1">Mitochondrion</location>
    </subcellularLocation>
</comment>
<accession>A0A8S3Z2G8</accession>
<dbReference type="EC" id="2.7.7.87" evidence="5"/>
<protein>
    <recommendedName>
        <fullName evidence="6">Threonylcarbamoyl-AMP synthase</fullName>
        <ecNumber evidence="5">2.7.7.87</ecNumber>
    </recommendedName>
</protein>
<comment type="subunit">
    <text evidence="15">Interacts with RSC1A1.</text>
</comment>
<dbReference type="GO" id="GO:0061710">
    <property type="term" value="F:L-threonylcarbamoyladenylate synthase"/>
    <property type="evidence" value="ECO:0007669"/>
    <property type="project" value="UniProtKB-EC"/>
</dbReference>
<dbReference type="InterPro" id="IPR017945">
    <property type="entry name" value="DHBP_synth_RibB-like_a/b_dom"/>
</dbReference>
<dbReference type="Gene3D" id="3.90.870.10">
    <property type="entry name" value="DHBP synthase"/>
    <property type="match status" value="1"/>
</dbReference>
<dbReference type="SUPFAM" id="SSF55821">
    <property type="entry name" value="YrdC/RibB"/>
    <property type="match status" value="1"/>
</dbReference>
<dbReference type="InterPro" id="IPR006070">
    <property type="entry name" value="Sua5-like_dom"/>
</dbReference>
<evidence type="ECO:0000256" key="14">
    <source>
        <dbReference type="ARBA" id="ARBA00058524"/>
    </source>
</evidence>
<keyword evidence="18" id="KW-1185">Reference proteome</keyword>
<dbReference type="NCBIfam" id="TIGR00057">
    <property type="entry name" value="L-threonylcarbamoyladenylate synthase"/>
    <property type="match status" value="1"/>
</dbReference>
<dbReference type="GO" id="GO:0005886">
    <property type="term" value="C:plasma membrane"/>
    <property type="evidence" value="ECO:0007669"/>
    <property type="project" value="UniProtKB-SubCell"/>
</dbReference>
<evidence type="ECO:0000313" key="17">
    <source>
        <dbReference type="EMBL" id="CAG5123687.1"/>
    </source>
</evidence>
<evidence type="ECO:0000256" key="2">
    <source>
        <dbReference type="ARBA" id="ARBA00004202"/>
    </source>
</evidence>
<evidence type="ECO:0000313" key="18">
    <source>
        <dbReference type="Proteomes" id="UP000678393"/>
    </source>
</evidence>
<dbReference type="PANTHER" id="PTHR17490">
    <property type="entry name" value="SUA5"/>
    <property type="match status" value="1"/>
</dbReference>
<evidence type="ECO:0000256" key="9">
    <source>
        <dbReference type="ARBA" id="ARBA00022679"/>
    </source>
</evidence>
<evidence type="ECO:0000256" key="4">
    <source>
        <dbReference type="ARBA" id="ARBA00007663"/>
    </source>
</evidence>
<keyword evidence="10" id="KW-0809">Transit peptide</keyword>
<dbReference type="Pfam" id="PF01300">
    <property type="entry name" value="Sua5_yciO_yrdC"/>
    <property type="match status" value="1"/>
</dbReference>
<evidence type="ECO:0000256" key="13">
    <source>
        <dbReference type="ARBA" id="ARBA00048366"/>
    </source>
</evidence>
<evidence type="ECO:0000256" key="7">
    <source>
        <dbReference type="ARBA" id="ARBA00022475"/>
    </source>
</evidence>
<evidence type="ECO:0000256" key="15">
    <source>
        <dbReference type="ARBA" id="ARBA00063146"/>
    </source>
</evidence>
<dbReference type="GO" id="GO:0000049">
    <property type="term" value="F:tRNA binding"/>
    <property type="evidence" value="ECO:0007669"/>
    <property type="project" value="TreeGrafter"/>
</dbReference>
<comment type="function">
    <text evidence="14">Cytoplasmic and mitochondrial threonylcarbamoyl-AMP synthase required for the formation of a threonylcarbamoyl group on adenosine at position 37 (t(6)A37) in tRNAs that read codons beginning with adenine. Catalyzes the conversion of L-threonine, HCO(3)(-)/CO(2) and ATP to give threonylcarbamoyl-AMP (TC-AMP) as the acyladenylate intermediate, with the release of diphosphate. Participates in t(6)A37 formation in cytoplasmic and mitochondrial tRNAs. May regulate the activity of some transporters.</text>
</comment>
<keyword evidence="11" id="KW-0496">Mitochondrion</keyword>
<feature type="domain" description="YrdC-like" evidence="16">
    <location>
        <begin position="106"/>
        <end position="294"/>
    </location>
</feature>
<dbReference type="GO" id="GO:0005739">
    <property type="term" value="C:mitochondrion"/>
    <property type="evidence" value="ECO:0007669"/>
    <property type="project" value="UniProtKB-SubCell"/>
</dbReference>
<keyword evidence="7" id="KW-1003">Cell membrane</keyword>
<dbReference type="Proteomes" id="UP000678393">
    <property type="component" value="Unassembled WGS sequence"/>
</dbReference>
<sequence>MGVIKISRFTFSHLSFLPKLASKPQTWLSRRLPYLNYLFESLGGGRSVSSHHRSRHCLDSLPQSDCWDMTANVVSDGDTQTRVINLCQNKLRTDIHEGNGLSRDISRVVSLSATCLQKGGVIAVPTDTIYGVACLAQNTEAIERIYEIKQRNFQNPVAISVGEIDDIYKWSKVTVPRTILTDLLPGPVTVVFERSPQLNPTLNPHTNLVGIRIPNQLFIQTLAKQCAAPIALTSANVSGSKSCLQVEEFENLWPKLDLVVNGGKLSDTEESRLGSSVVDLSVPGTFRIIRPGSAHKATVACLRNKHRLVEISTSQQDR</sequence>
<comment type="catalytic activity">
    <reaction evidence="13">
        <text>L-threonine + hydrogencarbonate + ATP = L-threonylcarbamoyladenylate + diphosphate + H2O</text>
        <dbReference type="Rhea" id="RHEA:36407"/>
        <dbReference type="ChEBI" id="CHEBI:15377"/>
        <dbReference type="ChEBI" id="CHEBI:17544"/>
        <dbReference type="ChEBI" id="CHEBI:30616"/>
        <dbReference type="ChEBI" id="CHEBI:33019"/>
        <dbReference type="ChEBI" id="CHEBI:57926"/>
        <dbReference type="ChEBI" id="CHEBI:73682"/>
        <dbReference type="EC" id="2.7.7.87"/>
    </reaction>
</comment>
<keyword evidence="12" id="KW-0472">Membrane</keyword>
<evidence type="ECO:0000256" key="3">
    <source>
        <dbReference type="ARBA" id="ARBA00004496"/>
    </source>
</evidence>
<evidence type="ECO:0000256" key="10">
    <source>
        <dbReference type="ARBA" id="ARBA00022946"/>
    </source>
</evidence>
<name>A0A8S3Z2G8_9EUPU</name>
<comment type="similarity">
    <text evidence="4">Belongs to the SUA5 family.</text>
</comment>
<dbReference type="GO" id="GO:0006450">
    <property type="term" value="P:regulation of translational fidelity"/>
    <property type="evidence" value="ECO:0007669"/>
    <property type="project" value="TreeGrafter"/>
</dbReference>
<evidence type="ECO:0000256" key="8">
    <source>
        <dbReference type="ARBA" id="ARBA00022490"/>
    </source>
</evidence>
<evidence type="ECO:0000256" key="5">
    <source>
        <dbReference type="ARBA" id="ARBA00012584"/>
    </source>
</evidence>
<evidence type="ECO:0000256" key="11">
    <source>
        <dbReference type="ARBA" id="ARBA00023128"/>
    </source>
</evidence>
<comment type="caution">
    <text evidence="17">The sequence shown here is derived from an EMBL/GenBank/DDBJ whole genome shotgun (WGS) entry which is preliminary data.</text>
</comment>
<dbReference type="InterPro" id="IPR050156">
    <property type="entry name" value="TC-AMP_synthase_SUA5"/>
</dbReference>
<keyword evidence="9" id="KW-0808">Transferase</keyword>
<dbReference type="PANTHER" id="PTHR17490:SF10">
    <property type="entry name" value="THREONYLCARBAMOYL-AMP SYNTHASE"/>
    <property type="match status" value="1"/>
</dbReference>
<dbReference type="OrthoDB" id="3648309at2759"/>
<reference evidence="17" key="1">
    <citation type="submission" date="2021-04" db="EMBL/GenBank/DDBJ databases">
        <authorList>
            <consortium name="Molecular Ecology Group"/>
        </authorList>
    </citation>
    <scope>NUCLEOTIDE SEQUENCE</scope>
</reference>
<dbReference type="AlphaFoldDB" id="A0A8S3Z2G8"/>
<dbReference type="FunFam" id="3.90.870.10:FF:000007">
    <property type="entry name" value="YrdC N6-threonylcarbamoyltransferase domain containing"/>
    <property type="match status" value="1"/>
</dbReference>
<evidence type="ECO:0000259" key="16">
    <source>
        <dbReference type="PROSITE" id="PS51163"/>
    </source>
</evidence>
<evidence type="ECO:0000256" key="1">
    <source>
        <dbReference type="ARBA" id="ARBA00004173"/>
    </source>
</evidence>